<dbReference type="EMBL" id="LXQA010264260">
    <property type="protein sequence ID" value="MCI39155.1"/>
    <property type="molecule type" value="Genomic_DNA"/>
</dbReference>
<dbReference type="AlphaFoldDB" id="A0A392RU74"/>
<comment type="caution">
    <text evidence="1">The sequence shown here is derived from an EMBL/GenBank/DDBJ whole genome shotgun (WGS) entry which is preliminary data.</text>
</comment>
<accession>A0A392RU74</accession>
<name>A0A392RU74_9FABA</name>
<keyword evidence="2" id="KW-1185">Reference proteome</keyword>
<organism evidence="1 2">
    <name type="scientific">Trifolium medium</name>
    <dbReference type="NCBI Taxonomy" id="97028"/>
    <lineage>
        <taxon>Eukaryota</taxon>
        <taxon>Viridiplantae</taxon>
        <taxon>Streptophyta</taxon>
        <taxon>Embryophyta</taxon>
        <taxon>Tracheophyta</taxon>
        <taxon>Spermatophyta</taxon>
        <taxon>Magnoliopsida</taxon>
        <taxon>eudicotyledons</taxon>
        <taxon>Gunneridae</taxon>
        <taxon>Pentapetalae</taxon>
        <taxon>rosids</taxon>
        <taxon>fabids</taxon>
        <taxon>Fabales</taxon>
        <taxon>Fabaceae</taxon>
        <taxon>Papilionoideae</taxon>
        <taxon>50 kb inversion clade</taxon>
        <taxon>NPAAA clade</taxon>
        <taxon>Hologalegina</taxon>
        <taxon>IRL clade</taxon>
        <taxon>Trifolieae</taxon>
        <taxon>Trifolium</taxon>
    </lineage>
</organism>
<dbReference type="Proteomes" id="UP000265520">
    <property type="component" value="Unassembled WGS sequence"/>
</dbReference>
<evidence type="ECO:0000313" key="2">
    <source>
        <dbReference type="Proteomes" id="UP000265520"/>
    </source>
</evidence>
<protein>
    <submittedName>
        <fullName evidence="1">Uncharacterized protein</fullName>
    </submittedName>
</protein>
<sequence>VLNERGSGTTATVHFQSPGGLLMGRGRTKEYCFRVRGTLGRYSRGYVHGYQYFGGPGGPHPRPVEKDLHLVGLGNHPNISDRIPAARLPDAVHRP</sequence>
<proteinExistence type="predicted"/>
<evidence type="ECO:0000313" key="1">
    <source>
        <dbReference type="EMBL" id="MCI39155.1"/>
    </source>
</evidence>
<reference evidence="1 2" key="1">
    <citation type="journal article" date="2018" name="Front. Plant Sci.">
        <title>Red Clover (Trifolium pratense) and Zigzag Clover (T. medium) - A Picture of Genomic Similarities and Differences.</title>
        <authorList>
            <person name="Dluhosova J."/>
            <person name="Istvanek J."/>
            <person name="Nedelnik J."/>
            <person name="Repkova J."/>
        </authorList>
    </citation>
    <scope>NUCLEOTIDE SEQUENCE [LARGE SCALE GENOMIC DNA]</scope>
    <source>
        <strain evidence="2">cv. 10/8</strain>
        <tissue evidence="1">Leaf</tissue>
    </source>
</reference>
<feature type="non-terminal residue" evidence="1">
    <location>
        <position position="1"/>
    </location>
</feature>